<dbReference type="InterPro" id="IPR050205">
    <property type="entry name" value="CDPK_Ser/Thr_kinases"/>
</dbReference>
<evidence type="ECO:0000259" key="7">
    <source>
        <dbReference type="PROSITE" id="PS50011"/>
    </source>
</evidence>
<name>X6MT25_RETFI</name>
<dbReference type="InterPro" id="IPR000719">
    <property type="entry name" value="Prot_kinase_dom"/>
</dbReference>
<keyword evidence="6" id="KW-0472">Membrane</keyword>
<evidence type="ECO:0000256" key="3">
    <source>
        <dbReference type="ARBA" id="ARBA00022741"/>
    </source>
</evidence>
<dbReference type="Gene3D" id="1.10.510.10">
    <property type="entry name" value="Transferase(Phosphotransferase) domain 1"/>
    <property type="match status" value="1"/>
</dbReference>
<reference evidence="8 9" key="1">
    <citation type="journal article" date="2013" name="Curr. Biol.">
        <title>The Genome of the Foraminiferan Reticulomyxa filosa.</title>
        <authorList>
            <person name="Glockner G."/>
            <person name="Hulsmann N."/>
            <person name="Schleicher M."/>
            <person name="Noegel A.A."/>
            <person name="Eichinger L."/>
            <person name="Gallinger C."/>
            <person name="Pawlowski J."/>
            <person name="Sierra R."/>
            <person name="Euteneuer U."/>
            <person name="Pillet L."/>
            <person name="Moustafa A."/>
            <person name="Platzer M."/>
            <person name="Groth M."/>
            <person name="Szafranski K."/>
            <person name="Schliwa M."/>
        </authorList>
    </citation>
    <scope>NUCLEOTIDE SEQUENCE [LARGE SCALE GENOMIC DNA]</scope>
</reference>
<keyword evidence="6" id="KW-1133">Transmembrane helix</keyword>
<evidence type="ECO:0000256" key="5">
    <source>
        <dbReference type="ARBA" id="ARBA00022840"/>
    </source>
</evidence>
<gene>
    <name evidence="8" type="ORF">RFI_20533</name>
</gene>
<dbReference type="SUPFAM" id="SSF56112">
    <property type="entry name" value="Protein kinase-like (PK-like)"/>
    <property type="match status" value="1"/>
</dbReference>
<dbReference type="GO" id="GO:0005524">
    <property type="term" value="F:ATP binding"/>
    <property type="evidence" value="ECO:0007669"/>
    <property type="project" value="UniProtKB-KW"/>
</dbReference>
<dbReference type="EMBL" id="ASPP01017815">
    <property type="protein sequence ID" value="ETO16806.1"/>
    <property type="molecule type" value="Genomic_DNA"/>
</dbReference>
<evidence type="ECO:0000313" key="9">
    <source>
        <dbReference type="Proteomes" id="UP000023152"/>
    </source>
</evidence>
<dbReference type="Proteomes" id="UP000023152">
    <property type="component" value="Unassembled WGS sequence"/>
</dbReference>
<evidence type="ECO:0000313" key="8">
    <source>
        <dbReference type="EMBL" id="ETO16806.1"/>
    </source>
</evidence>
<accession>X6MT25</accession>
<keyword evidence="5" id="KW-0067">ATP-binding</keyword>
<dbReference type="PANTHER" id="PTHR24349">
    <property type="entry name" value="SERINE/THREONINE-PROTEIN KINASE"/>
    <property type="match status" value="1"/>
</dbReference>
<proteinExistence type="predicted"/>
<dbReference type="SMART" id="SM00220">
    <property type="entry name" value="S_TKc"/>
    <property type="match status" value="1"/>
</dbReference>
<organism evidence="8 9">
    <name type="scientific">Reticulomyxa filosa</name>
    <dbReference type="NCBI Taxonomy" id="46433"/>
    <lineage>
        <taxon>Eukaryota</taxon>
        <taxon>Sar</taxon>
        <taxon>Rhizaria</taxon>
        <taxon>Retaria</taxon>
        <taxon>Foraminifera</taxon>
        <taxon>Monothalamids</taxon>
        <taxon>Reticulomyxidae</taxon>
        <taxon>Reticulomyxa</taxon>
    </lineage>
</organism>
<keyword evidence="6" id="KW-0812">Transmembrane</keyword>
<feature type="domain" description="Protein kinase" evidence="7">
    <location>
        <begin position="1"/>
        <end position="153"/>
    </location>
</feature>
<evidence type="ECO:0000256" key="2">
    <source>
        <dbReference type="ARBA" id="ARBA00022679"/>
    </source>
</evidence>
<dbReference type="InterPro" id="IPR011009">
    <property type="entry name" value="Kinase-like_dom_sf"/>
</dbReference>
<feature type="non-terminal residue" evidence="8">
    <location>
        <position position="170"/>
    </location>
</feature>
<dbReference type="PROSITE" id="PS50011">
    <property type="entry name" value="PROTEIN_KINASE_DOM"/>
    <property type="match status" value="1"/>
</dbReference>
<feature type="transmembrane region" description="Helical" evidence="6">
    <location>
        <begin position="62"/>
        <end position="81"/>
    </location>
</feature>
<keyword evidence="3" id="KW-0547">Nucleotide-binding</keyword>
<dbReference type="Pfam" id="PF00069">
    <property type="entry name" value="Pkinase"/>
    <property type="match status" value="1"/>
</dbReference>
<comment type="caution">
    <text evidence="8">The sequence shown here is derived from an EMBL/GenBank/DDBJ whole genome shotgun (WGS) entry which is preliminary data.</text>
</comment>
<evidence type="ECO:0000256" key="1">
    <source>
        <dbReference type="ARBA" id="ARBA00022527"/>
    </source>
</evidence>
<dbReference type="OrthoDB" id="5794026at2759"/>
<dbReference type="AlphaFoldDB" id="X6MT25"/>
<evidence type="ECO:0000256" key="6">
    <source>
        <dbReference type="SAM" id="Phobius"/>
    </source>
</evidence>
<protein>
    <recommendedName>
        <fullName evidence="7">Protein kinase domain-containing protein</fullName>
    </recommendedName>
</protein>
<keyword evidence="1" id="KW-0723">Serine/threonine-protein kinase</keyword>
<keyword evidence="4" id="KW-0418">Kinase</keyword>
<dbReference type="GO" id="GO:0004674">
    <property type="term" value="F:protein serine/threonine kinase activity"/>
    <property type="evidence" value="ECO:0007669"/>
    <property type="project" value="UniProtKB-KW"/>
</dbReference>
<keyword evidence="2" id="KW-0808">Transferase</keyword>
<sequence length="170" mass="19626">MKKLKQLVGTRFVFFYFIFYFFYGAHFLLQLEIGYLQKKKKKKAYYTAPEVLNGEYDRSADIWSVGVILFCMLFGFPPFYVDGECMRVGQSEEDAIFEGIQKGFNPITKPGYGPWFPEGIEVSNYAKDLISKMLVKPIKDRPTVAECLSHPWIRGEANNHAIPRTVIQSL</sequence>
<evidence type="ECO:0000256" key="4">
    <source>
        <dbReference type="ARBA" id="ARBA00022777"/>
    </source>
</evidence>
<keyword evidence="9" id="KW-1185">Reference proteome</keyword>
<feature type="transmembrane region" description="Helical" evidence="6">
    <location>
        <begin position="12"/>
        <end position="29"/>
    </location>
</feature>